<dbReference type="Proteomes" id="UP000807469">
    <property type="component" value="Unassembled WGS sequence"/>
</dbReference>
<keyword evidence="3" id="KW-0645">Protease</keyword>
<name>A0A9P5YZJ8_9AGAR</name>
<comment type="similarity">
    <text evidence="1">Belongs to the peptidase C14B family.</text>
</comment>
<dbReference type="InterPro" id="IPR011600">
    <property type="entry name" value="Pept_C14_caspase"/>
</dbReference>
<dbReference type="SUPFAM" id="SSF52129">
    <property type="entry name" value="Caspase-like"/>
    <property type="match status" value="1"/>
</dbReference>
<proteinExistence type="inferred from homology"/>
<dbReference type="OrthoDB" id="3223806at2759"/>
<feature type="domain" description="Peptidase C14 caspase" evidence="4">
    <location>
        <begin position="8"/>
        <end position="284"/>
    </location>
</feature>
<keyword evidence="3" id="KW-0378">Hydrolase</keyword>
<dbReference type="Pfam" id="PF00656">
    <property type="entry name" value="Peptidase_C14"/>
    <property type="match status" value="1"/>
</dbReference>
<dbReference type="GO" id="GO:0006915">
    <property type="term" value="P:apoptotic process"/>
    <property type="evidence" value="ECO:0007669"/>
    <property type="project" value="UniProtKB-KW"/>
</dbReference>
<reference evidence="5" key="1">
    <citation type="submission" date="2020-11" db="EMBL/GenBank/DDBJ databases">
        <authorList>
            <consortium name="DOE Joint Genome Institute"/>
            <person name="Ahrendt S."/>
            <person name="Riley R."/>
            <person name="Andreopoulos W."/>
            <person name="Labutti K."/>
            <person name="Pangilinan J."/>
            <person name="Ruiz-Duenas F.J."/>
            <person name="Barrasa J.M."/>
            <person name="Sanchez-Garcia M."/>
            <person name="Camarero S."/>
            <person name="Miyauchi S."/>
            <person name="Serrano A."/>
            <person name="Linde D."/>
            <person name="Babiker R."/>
            <person name="Drula E."/>
            <person name="Ayuso-Fernandez I."/>
            <person name="Pacheco R."/>
            <person name="Padilla G."/>
            <person name="Ferreira P."/>
            <person name="Barriuso J."/>
            <person name="Kellner H."/>
            <person name="Castanera R."/>
            <person name="Alfaro M."/>
            <person name="Ramirez L."/>
            <person name="Pisabarro A.G."/>
            <person name="Kuo A."/>
            <person name="Tritt A."/>
            <person name="Lipzen A."/>
            <person name="He G."/>
            <person name="Yan M."/>
            <person name="Ng V."/>
            <person name="Cullen D."/>
            <person name="Martin F."/>
            <person name="Rosso M.-N."/>
            <person name="Henrissat B."/>
            <person name="Hibbett D."/>
            <person name="Martinez A.T."/>
            <person name="Grigoriev I.V."/>
        </authorList>
    </citation>
    <scope>NUCLEOTIDE SEQUENCE</scope>
    <source>
        <strain evidence="5">CIRM-BRFM 674</strain>
    </source>
</reference>
<dbReference type="GO" id="GO:0005737">
    <property type="term" value="C:cytoplasm"/>
    <property type="evidence" value="ECO:0007669"/>
    <property type="project" value="TreeGrafter"/>
</dbReference>
<comment type="caution">
    <text evidence="5">The sequence shown here is derived from an EMBL/GenBank/DDBJ whole genome shotgun (WGS) entry which is preliminary data.</text>
</comment>
<keyword evidence="6" id="KW-1185">Reference proteome</keyword>
<dbReference type="InterPro" id="IPR029030">
    <property type="entry name" value="Caspase-like_dom_sf"/>
</dbReference>
<evidence type="ECO:0000259" key="4">
    <source>
        <dbReference type="Pfam" id="PF00656"/>
    </source>
</evidence>
<evidence type="ECO:0000313" key="6">
    <source>
        <dbReference type="Proteomes" id="UP000807469"/>
    </source>
</evidence>
<sequence length="679" mass="75517">MSNKIRLFALLIGINDYKTSFGDLRPLRGAVPDTLRFQSYLEKRIGVPSNQISVLINEKATRSNIINALKSFRNDKRIDKGDAIFVYYAGHGTQIDPPKERRGATPQQIQAIVPYDCDSEGEGGKSRTRVPPIPDYVLEILLSKIVEEKGDNITVLFDCCHSASATRGAKQDTDVISRSVHIDKSDVYTEQLGRELLAEETVTRGAVAAPKFRHRGLGSHILLSACGALEEAKESSGHGRFSTAILNLLEQVEFDGLRYCDILKHEKIEKIEGQNPQCEGENLQRTLFDAKVLPIQKKAFDISFDDKANNGLGKYIVHGGAIHNIKEDSEFSIYRKADLSFSTPKGTLEVDKIQSYSFTAKLPSNVTTIDLREPMVAVQTMFGKQERLNVYIDPRTPFWKTYDDMSKKPDLKFLFDTVVVVDKSDEAPVKIETNAKNALKFTMSVPVMIPSQTTMEQVVDDVDADPNNLALTLSKVAHFYRELRYVKMEPKMSKHISVELYKLQEDVDADEDIGYEILSPVEPNLSNGGIVDLVIADEDEENIPYGIKIVNNSTLGLYANVFHFNTHDLAISCVAAAHIGHTARGPDVPLEPKGGSLDIGFGSAGYHPLCFQVANGLDIDIGFLKIYLSTHSVSLGYLPQSSPFALETTRAWKPYEAKQPLVWTNVVVPVILRRNPVNI</sequence>
<dbReference type="GO" id="GO:0006508">
    <property type="term" value="P:proteolysis"/>
    <property type="evidence" value="ECO:0007669"/>
    <property type="project" value="InterPro"/>
</dbReference>
<dbReference type="PANTHER" id="PTHR48104">
    <property type="entry name" value="METACASPASE-4"/>
    <property type="match status" value="1"/>
</dbReference>
<evidence type="ECO:0000313" key="5">
    <source>
        <dbReference type="EMBL" id="KAF9477973.1"/>
    </source>
</evidence>
<evidence type="ECO:0000256" key="3">
    <source>
        <dbReference type="ARBA" id="ARBA00022807"/>
    </source>
</evidence>
<accession>A0A9P5YZJ8</accession>
<gene>
    <name evidence="5" type="ORF">BDN70DRAFT_74423</name>
</gene>
<dbReference type="PANTHER" id="PTHR48104:SF30">
    <property type="entry name" value="METACASPASE-1"/>
    <property type="match status" value="1"/>
</dbReference>
<dbReference type="EMBL" id="MU155245">
    <property type="protein sequence ID" value="KAF9477973.1"/>
    <property type="molecule type" value="Genomic_DNA"/>
</dbReference>
<organism evidence="5 6">
    <name type="scientific">Pholiota conissans</name>
    <dbReference type="NCBI Taxonomy" id="109636"/>
    <lineage>
        <taxon>Eukaryota</taxon>
        <taxon>Fungi</taxon>
        <taxon>Dikarya</taxon>
        <taxon>Basidiomycota</taxon>
        <taxon>Agaricomycotina</taxon>
        <taxon>Agaricomycetes</taxon>
        <taxon>Agaricomycetidae</taxon>
        <taxon>Agaricales</taxon>
        <taxon>Agaricineae</taxon>
        <taxon>Strophariaceae</taxon>
        <taxon>Pholiota</taxon>
    </lineage>
</organism>
<dbReference type="InterPro" id="IPR050452">
    <property type="entry name" value="Metacaspase"/>
</dbReference>
<keyword evidence="2" id="KW-0053">Apoptosis</keyword>
<dbReference type="GO" id="GO:0004197">
    <property type="term" value="F:cysteine-type endopeptidase activity"/>
    <property type="evidence" value="ECO:0007669"/>
    <property type="project" value="InterPro"/>
</dbReference>
<evidence type="ECO:0000256" key="1">
    <source>
        <dbReference type="ARBA" id="ARBA00009005"/>
    </source>
</evidence>
<evidence type="ECO:0000256" key="2">
    <source>
        <dbReference type="ARBA" id="ARBA00022703"/>
    </source>
</evidence>
<dbReference type="Gene3D" id="3.40.50.1460">
    <property type="match status" value="1"/>
</dbReference>
<protein>
    <recommendedName>
        <fullName evidence="4">Peptidase C14 caspase domain-containing protein</fullName>
    </recommendedName>
</protein>
<dbReference type="AlphaFoldDB" id="A0A9P5YZJ8"/>
<keyword evidence="3" id="KW-0788">Thiol protease</keyword>